<reference evidence="3" key="1">
    <citation type="submission" date="2022-11" db="UniProtKB">
        <authorList>
            <consortium name="WormBaseParasite"/>
        </authorList>
    </citation>
    <scope>IDENTIFICATION</scope>
</reference>
<sequence>MTEANISSDISEFKIEEPDIIIEDPSISSPSIAQELFKITNDSDKKKYLKKRFQNRWITEFEGIIRPNPTNENKFFCAVCNYEYSITTMGRAAVLTHLSTMTHQQSMKEYRERNQNLPNLLAALPQFHFQHSLSPKPSTTQASTSNIMLQTPAFDMQIDAPNDKDEGAKLKNHIDKLNQQIGTLNNEKVDLQRKALHFEAMYHREVAKSAILEGELVGYKNACQKLQEALDKSLGLSMNH</sequence>
<protein>
    <submittedName>
        <fullName evidence="3">BED-type domain-containing protein</fullName>
    </submittedName>
</protein>
<evidence type="ECO:0000313" key="2">
    <source>
        <dbReference type="Proteomes" id="UP000887540"/>
    </source>
</evidence>
<keyword evidence="2" id="KW-1185">Reference proteome</keyword>
<dbReference type="AlphaFoldDB" id="A0A914E0U8"/>
<organism evidence="2 3">
    <name type="scientific">Acrobeloides nanus</name>
    <dbReference type="NCBI Taxonomy" id="290746"/>
    <lineage>
        <taxon>Eukaryota</taxon>
        <taxon>Metazoa</taxon>
        <taxon>Ecdysozoa</taxon>
        <taxon>Nematoda</taxon>
        <taxon>Chromadorea</taxon>
        <taxon>Rhabditida</taxon>
        <taxon>Tylenchina</taxon>
        <taxon>Cephalobomorpha</taxon>
        <taxon>Cephaloboidea</taxon>
        <taxon>Cephalobidae</taxon>
        <taxon>Acrobeloides</taxon>
    </lineage>
</organism>
<accession>A0A914E0U8</accession>
<evidence type="ECO:0000313" key="3">
    <source>
        <dbReference type="WBParaSite" id="ACRNAN_scaffold5017.g29762.t1"/>
    </source>
</evidence>
<name>A0A914E0U8_9BILA</name>
<feature type="coiled-coil region" evidence="1">
    <location>
        <begin position="167"/>
        <end position="194"/>
    </location>
</feature>
<keyword evidence="1" id="KW-0175">Coiled coil</keyword>
<evidence type="ECO:0000256" key="1">
    <source>
        <dbReference type="SAM" id="Coils"/>
    </source>
</evidence>
<dbReference type="WBParaSite" id="ACRNAN_scaffold5017.g29762.t1">
    <property type="protein sequence ID" value="ACRNAN_scaffold5017.g29762.t1"/>
    <property type="gene ID" value="ACRNAN_scaffold5017.g29762"/>
</dbReference>
<proteinExistence type="predicted"/>
<dbReference type="Proteomes" id="UP000887540">
    <property type="component" value="Unplaced"/>
</dbReference>